<dbReference type="Pfam" id="PF15469">
    <property type="entry name" value="Sec5"/>
    <property type="match status" value="1"/>
</dbReference>
<keyword evidence="2" id="KW-0813">Transport</keyword>
<reference evidence="6 7" key="1">
    <citation type="submission" date="2024-10" db="EMBL/GenBank/DDBJ databases">
        <title>Updated reference genomes for cyclostephanoid diatoms.</title>
        <authorList>
            <person name="Roberts W.R."/>
            <person name="Alverson A.J."/>
        </authorList>
    </citation>
    <scope>NUCLEOTIDE SEQUENCE [LARGE SCALE GENOMIC DNA]</scope>
    <source>
        <strain evidence="6 7">AJA010-31</strain>
    </source>
</reference>
<feature type="compositionally biased region" description="Basic and acidic residues" evidence="4">
    <location>
        <begin position="726"/>
        <end position="753"/>
    </location>
</feature>
<evidence type="ECO:0000313" key="6">
    <source>
        <dbReference type="EMBL" id="KAL3772746.1"/>
    </source>
</evidence>
<dbReference type="GO" id="GO:0006887">
    <property type="term" value="P:exocytosis"/>
    <property type="evidence" value="ECO:0007669"/>
    <property type="project" value="UniProtKB-KW"/>
</dbReference>
<feature type="compositionally biased region" description="Polar residues" evidence="4">
    <location>
        <begin position="667"/>
        <end position="682"/>
    </location>
</feature>
<dbReference type="Proteomes" id="UP001530400">
    <property type="component" value="Unassembled WGS sequence"/>
</dbReference>
<keyword evidence="7" id="KW-1185">Reference proteome</keyword>
<dbReference type="PANTHER" id="PTHR13043">
    <property type="entry name" value="EXOCYST COMPLEX COMPONENT SEC5"/>
    <property type="match status" value="1"/>
</dbReference>
<accession>A0ABD3NEC5</accession>
<dbReference type="PANTHER" id="PTHR13043:SF1">
    <property type="entry name" value="EXOCYST COMPLEX COMPONENT 2"/>
    <property type="match status" value="1"/>
</dbReference>
<dbReference type="EMBL" id="JALLPJ020001261">
    <property type="protein sequence ID" value="KAL3772746.1"/>
    <property type="molecule type" value="Genomic_DNA"/>
</dbReference>
<gene>
    <name evidence="6" type="ORF">ACHAWO_004108</name>
</gene>
<dbReference type="InterPro" id="IPR039481">
    <property type="entry name" value="EXOC2/Sec5_N_dom"/>
</dbReference>
<feature type="region of interest" description="Disordered" evidence="4">
    <location>
        <begin position="654"/>
        <end position="682"/>
    </location>
</feature>
<evidence type="ECO:0000313" key="7">
    <source>
        <dbReference type="Proteomes" id="UP001530400"/>
    </source>
</evidence>
<protein>
    <recommendedName>
        <fullName evidence="5">Exocyst complex component EXOC2/Sec5 N-terminal domain-containing protein</fullName>
    </recommendedName>
</protein>
<evidence type="ECO:0000256" key="2">
    <source>
        <dbReference type="ARBA" id="ARBA00022448"/>
    </source>
</evidence>
<comment type="similarity">
    <text evidence="1">Belongs to the SEC5 family.</text>
</comment>
<keyword evidence="3" id="KW-0268">Exocytosis</keyword>
<proteinExistence type="inferred from homology"/>
<feature type="compositionally biased region" description="Acidic residues" evidence="4">
    <location>
        <begin position="254"/>
        <end position="264"/>
    </location>
</feature>
<sequence>MDADRSSLEIKILLKNLDPTNPSLKHKDRLRRLNKFRNYVTATPPPEFYDDDYSLLLLGSESPSAMDEEDNDELNYPGLMRAAGTPSTDHKDALKRSARPAISLLRYLCCEFDGSKKNGIMGELNGFGAAFCAMNLPQLRMARLDVHVGKGDTDSGSRGGSKDDACHLLALVFARHTDTDQNTPKPIKIQDLLPSPACQKEFEAWLGLNGSPDVRRAIKDNTSGNSGGAVGDSASSFAKAAAVVAATRLSVHDADEDEDDDDVLDAFGKKKPVKKSPAGSPTQGMARGRNVSGGAAAPVFDPDGKPTRWCDTQMASETKDRIGGAIFIEEEREKALAERKKADEAKQRLIGRDPLGIKTKGQFDLRAIDSNRSYLVQQQLHHIESEIQSELALSSESGVEKVNWLEAQRQAILKLIETKKIGGGDEDDQDLMLPSVLPTSKDFDPILFLTLVHGDTSYKELLESTSRLSRKTDTQVERLQNLVRDNFELFIKCSEGIDIFAENDERNNRDGSLTIEKLNHRFTKLDTLAESCSGEARKSFKPLLDNTNEVRKVQSALAVLKRVAPLMQIPGLMRQHIENANFSSVVKSYRKVLVIDKNHSDVDLLRYVRMKAGEAAMDARHDLELILADESSSASSLLDAVRDLGELLELLEQDEGEERNDAANEVNLPSTPRSRGHSGNTKGGTFTIDRHVICVRDYPPSLGCLLLQTTHFSSLVEKAISNAETSTERLFRGEGNEDSTAETKTDASDRRNSDAAGNSSSSQRDKRWKYEALDTRVSATARAVFLAKNWLPRLIQIGLATQEAEKRRAARQGRKSDSSVADCVSASYVFNSMVKPSLMRLVQHAAFCSLGCANQGSKYRLDATFGKSSPEKLRTLLQSPLPPSQTSKCAFDLAELAESIQDSNESMITIRELGDEGEESKSADTSPLEGCVALANDAVTMIERRVCIYSFDACARKCSMSASGSGTFDGDSLLACVQKLSELTNPEKCTTEVEKGCVLVVQKICEGLTNYVKDRSDAARLRVVAECADALNTTIVDVVREVAYLTNDQSDRLESSLSAVISDLEGEMFDVFLESVKRNVASFARLGLIESDDGKTDKPDRFPPYLAGSFLAIVRCRAQVERALREATLRRSEGTTYQFLALQTASEGVVENICHELRAKLNSIPPSKADTYAIHVLFLINTLKNYLSEEKLSLAADTKRMLVTKASSGARKSGKLLGDGPEGLTALENLERQGRVYVMCLGD</sequence>
<evidence type="ECO:0000256" key="1">
    <source>
        <dbReference type="ARBA" id="ARBA00010578"/>
    </source>
</evidence>
<feature type="domain" description="Exocyst complex component EXOC2/Sec5 N-terminal" evidence="5">
    <location>
        <begin position="427"/>
        <end position="594"/>
    </location>
</feature>
<feature type="region of interest" description="Disordered" evidence="4">
    <location>
        <begin position="253"/>
        <end position="308"/>
    </location>
</feature>
<dbReference type="InterPro" id="IPR029175">
    <property type="entry name" value="EXOC2/Sec5"/>
</dbReference>
<dbReference type="AlphaFoldDB" id="A0ABD3NEC5"/>
<evidence type="ECO:0000256" key="3">
    <source>
        <dbReference type="ARBA" id="ARBA00022483"/>
    </source>
</evidence>
<evidence type="ECO:0000259" key="5">
    <source>
        <dbReference type="Pfam" id="PF15469"/>
    </source>
</evidence>
<evidence type="ECO:0000256" key="4">
    <source>
        <dbReference type="SAM" id="MobiDB-lite"/>
    </source>
</evidence>
<organism evidence="6 7">
    <name type="scientific">Cyclotella atomus</name>
    <dbReference type="NCBI Taxonomy" id="382360"/>
    <lineage>
        <taxon>Eukaryota</taxon>
        <taxon>Sar</taxon>
        <taxon>Stramenopiles</taxon>
        <taxon>Ochrophyta</taxon>
        <taxon>Bacillariophyta</taxon>
        <taxon>Coscinodiscophyceae</taxon>
        <taxon>Thalassiosirophycidae</taxon>
        <taxon>Stephanodiscales</taxon>
        <taxon>Stephanodiscaceae</taxon>
        <taxon>Cyclotella</taxon>
    </lineage>
</organism>
<feature type="region of interest" description="Disordered" evidence="4">
    <location>
        <begin position="726"/>
        <end position="767"/>
    </location>
</feature>
<comment type="caution">
    <text evidence="6">The sequence shown here is derived from an EMBL/GenBank/DDBJ whole genome shotgun (WGS) entry which is preliminary data.</text>
</comment>
<name>A0ABD3NEC5_9STRA</name>